<name>A0A512BZS9_9HYPH</name>
<evidence type="ECO:0000313" key="9">
    <source>
        <dbReference type="Proteomes" id="UP000321085"/>
    </source>
</evidence>
<feature type="domain" description="Peptidase M48" evidence="7">
    <location>
        <begin position="74"/>
        <end position="256"/>
    </location>
</feature>
<keyword evidence="1 6" id="KW-0645">Protease</keyword>
<dbReference type="Proteomes" id="UP000321085">
    <property type="component" value="Unassembled WGS sequence"/>
</dbReference>
<dbReference type="InterPro" id="IPR051156">
    <property type="entry name" value="Mito/Outer_Membr_Metalloprot"/>
</dbReference>
<dbReference type="Pfam" id="PF01435">
    <property type="entry name" value="Peptidase_M48"/>
    <property type="match status" value="1"/>
</dbReference>
<evidence type="ECO:0000256" key="6">
    <source>
        <dbReference type="RuleBase" id="RU003983"/>
    </source>
</evidence>
<dbReference type="InterPro" id="IPR001915">
    <property type="entry name" value="Peptidase_M48"/>
</dbReference>
<comment type="cofactor">
    <cofactor evidence="6">
        <name>Zn(2+)</name>
        <dbReference type="ChEBI" id="CHEBI:29105"/>
    </cofactor>
    <text evidence="6">Binds 1 zinc ion per subunit.</text>
</comment>
<keyword evidence="4 6" id="KW-0862">Zinc</keyword>
<dbReference type="RefSeq" id="WP_114188750.1">
    <property type="nucleotide sequence ID" value="NZ_BJYU01000106.1"/>
</dbReference>
<protein>
    <submittedName>
        <fullName evidence="8">Zn-dependent protease</fullName>
    </submittedName>
</protein>
<dbReference type="CDD" id="cd07331">
    <property type="entry name" value="M48C_Oma1_like"/>
    <property type="match status" value="1"/>
</dbReference>
<dbReference type="GO" id="GO:0051603">
    <property type="term" value="P:proteolysis involved in protein catabolic process"/>
    <property type="evidence" value="ECO:0007669"/>
    <property type="project" value="TreeGrafter"/>
</dbReference>
<gene>
    <name evidence="8" type="ORF">MAE02_51540</name>
</gene>
<organism evidence="8 9">
    <name type="scientific">Microvirga aerophila</name>
    <dbReference type="NCBI Taxonomy" id="670291"/>
    <lineage>
        <taxon>Bacteria</taxon>
        <taxon>Pseudomonadati</taxon>
        <taxon>Pseudomonadota</taxon>
        <taxon>Alphaproteobacteria</taxon>
        <taxon>Hyphomicrobiales</taxon>
        <taxon>Methylobacteriaceae</taxon>
        <taxon>Microvirga</taxon>
    </lineage>
</organism>
<dbReference type="OrthoDB" id="9810445at2"/>
<proteinExistence type="inferred from homology"/>
<comment type="similarity">
    <text evidence="6">Belongs to the peptidase M48 family.</text>
</comment>
<reference evidence="8 9" key="1">
    <citation type="submission" date="2019-07" db="EMBL/GenBank/DDBJ databases">
        <title>Whole genome shotgun sequence of Microvirga aerophila NBRC 106136.</title>
        <authorList>
            <person name="Hosoyama A."/>
            <person name="Uohara A."/>
            <person name="Ohji S."/>
            <person name="Ichikawa N."/>
        </authorList>
    </citation>
    <scope>NUCLEOTIDE SEQUENCE [LARGE SCALE GENOMIC DNA]</scope>
    <source>
        <strain evidence="8 9">NBRC 106136</strain>
    </source>
</reference>
<evidence type="ECO:0000256" key="5">
    <source>
        <dbReference type="ARBA" id="ARBA00023049"/>
    </source>
</evidence>
<dbReference type="GO" id="GO:0004222">
    <property type="term" value="F:metalloendopeptidase activity"/>
    <property type="evidence" value="ECO:0007669"/>
    <property type="project" value="InterPro"/>
</dbReference>
<dbReference type="PANTHER" id="PTHR22726">
    <property type="entry name" value="METALLOENDOPEPTIDASE OMA1"/>
    <property type="match status" value="1"/>
</dbReference>
<dbReference type="AlphaFoldDB" id="A0A512BZS9"/>
<dbReference type="EMBL" id="BJYU01000106">
    <property type="protein sequence ID" value="GEO17458.1"/>
    <property type="molecule type" value="Genomic_DNA"/>
</dbReference>
<dbReference type="GO" id="GO:0016020">
    <property type="term" value="C:membrane"/>
    <property type="evidence" value="ECO:0007669"/>
    <property type="project" value="TreeGrafter"/>
</dbReference>
<dbReference type="Gene3D" id="3.30.2010.10">
    <property type="entry name" value="Metalloproteases ('zincins'), catalytic domain"/>
    <property type="match status" value="1"/>
</dbReference>
<keyword evidence="3 6" id="KW-0378">Hydrolase</keyword>
<keyword evidence="5 6" id="KW-0482">Metalloprotease</keyword>
<comment type="caution">
    <text evidence="8">The sequence shown here is derived from an EMBL/GenBank/DDBJ whole genome shotgun (WGS) entry which is preliminary data.</text>
</comment>
<evidence type="ECO:0000256" key="4">
    <source>
        <dbReference type="ARBA" id="ARBA00022833"/>
    </source>
</evidence>
<evidence type="ECO:0000256" key="3">
    <source>
        <dbReference type="ARBA" id="ARBA00022801"/>
    </source>
</evidence>
<evidence type="ECO:0000259" key="7">
    <source>
        <dbReference type="Pfam" id="PF01435"/>
    </source>
</evidence>
<dbReference type="GO" id="GO:0046872">
    <property type="term" value="F:metal ion binding"/>
    <property type="evidence" value="ECO:0007669"/>
    <property type="project" value="UniProtKB-KW"/>
</dbReference>
<evidence type="ECO:0000256" key="2">
    <source>
        <dbReference type="ARBA" id="ARBA00022723"/>
    </source>
</evidence>
<evidence type="ECO:0000313" key="8">
    <source>
        <dbReference type="EMBL" id="GEO17458.1"/>
    </source>
</evidence>
<keyword evidence="9" id="KW-1185">Reference proteome</keyword>
<dbReference type="PANTHER" id="PTHR22726:SF24">
    <property type="entry name" value="M48 FAMILY METALLOPEPTIDASE"/>
    <property type="match status" value="1"/>
</dbReference>
<evidence type="ECO:0000256" key="1">
    <source>
        <dbReference type="ARBA" id="ARBA00022670"/>
    </source>
</evidence>
<accession>A0A512BZS9</accession>
<keyword evidence="2" id="KW-0479">Metal-binding</keyword>
<sequence>MCTCKLRYSPSLAPTALTRRRALHLFVGAALAPAVAGCERIAPFIVSAGTVEQLGLETWARLHQQMPVSRDARAQQQVAEIARRLLVAAGEDPGRWEVQVFAQPQANAFVLPGRKIGVLEGMLRIAGTEDQLAAVIGHEIGHLQAEHSRERVSAETLRQWGLRLISFLLQVNDVAFAREIAALLVVGVEFGLVRPYGRAQELEADRLGLLMMAKAGYNPHEAVVLWQRVDQLGSGMPAILSTHPAPQDRIEAIQGMIPDAIKAARA</sequence>